<evidence type="ECO:0000313" key="8">
    <source>
        <dbReference type="EMBL" id="SMO31756.1"/>
    </source>
</evidence>
<dbReference type="SMART" id="SM00228">
    <property type="entry name" value="PDZ"/>
    <property type="match status" value="2"/>
</dbReference>
<dbReference type="InterPro" id="IPR036034">
    <property type="entry name" value="PDZ_sf"/>
</dbReference>
<dbReference type="InterPro" id="IPR009003">
    <property type="entry name" value="Peptidase_S1_PA"/>
</dbReference>
<dbReference type="Pfam" id="PF13365">
    <property type="entry name" value="Trypsin_2"/>
    <property type="match status" value="1"/>
</dbReference>
<evidence type="ECO:0000256" key="2">
    <source>
        <dbReference type="ARBA" id="ARBA00022670"/>
    </source>
</evidence>
<keyword evidence="4" id="KW-0720">Serine protease</keyword>
<dbReference type="Pfam" id="PF13180">
    <property type="entry name" value="PDZ_2"/>
    <property type="match status" value="1"/>
</dbReference>
<dbReference type="GO" id="GO:0006508">
    <property type="term" value="P:proteolysis"/>
    <property type="evidence" value="ECO:0007669"/>
    <property type="project" value="UniProtKB-KW"/>
</dbReference>
<feature type="transmembrane region" description="Helical" evidence="6">
    <location>
        <begin position="7"/>
        <end position="28"/>
    </location>
</feature>
<dbReference type="SUPFAM" id="SSF50156">
    <property type="entry name" value="PDZ domain-like"/>
    <property type="match status" value="2"/>
</dbReference>
<dbReference type="GO" id="GO:0004252">
    <property type="term" value="F:serine-type endopeptidase activity"/>
    <property type="evidence" value="ECO:0007669"/>
    <property type="project" value="InterPro"/>
</dbReference>
<dbReference type="Gene3D" id="2.40.10.120">
    <property type="match status" value="1"/>
</dbReference>
<reference evidence="8 9" key="1">
    <citation type="submission" date="2017-05" db="EMBL/GenBank/DDBJ databases">
        <authorList>
            <person name="Varghese N."/>
            <person name="Submissions S."/>
        </authorList>
    </citation>
    <scope>NUCLEOTIDE SEQUENCE [LARGE SCALE GENOMIC DNA]</scope>
    <source>
        <strain evidence="8 9">DSM 21985</strain>
    </source>
</reference>
<keyword evidence="9" id="KW-1185">Reference proteome</keyword>
<evidence type="ECO:0000313" key="9">
    <source>
        <dbReference type="Proteomes" id="UP000317557"/>
    </source>
</evidence>
<accession>A0A521AAE4</accession>
<dbReference type="FunFam" id="2.40.10.10:FF:000001">
    <property type="entry name" value="Periplasmic serine protease DegS"/>
    <property type="match status" value="1"/>
</dbReference>
<comment type="similarity">
    <text evidence="1">Belongs to the peptidase S1C family.</text>
</comment>
<dbReference type="InterPro" id="IPR051201">
    <property type="entry name" value="Chloro_Bact_Ser_Proteases"/>
</dbReference>
<dbReference type="InterPro" id="IPR001478">
    <property type="entry name" value="PDZ"/>
</dbReference>
<dbReference type="PANTHER" id="PTHR43343:SF3">
    <property type="entry name" value="PROTEASE DO-LIKE 8, CHLOROPLASTIC"/>
    <property type="match status" value="1"/>
</dbReference>
<dbReference type="EMBL" id="FXTP01000001">
    <property type="protein sequence ID" value="SMO31756.1"/>
    <property type="molecule type" value="Genomic_DNA"/>
</dbReference>
<keyword evidence="6" id="KW-0472">Membrane</keyword>
<keyword evidence="3" id="KW-0378">Hydrolase</keyword>
<proteinExistence type="inferred from homology"/>
<organism evidence="8 9">
    <name type="scientific">Gracilimonas mengyeensis</name>
    <dbReference type="NCBI Taxonomy" id="1302730"/>
    <lineage>
        <taxon>Bacteria</taxon>
        <taxon>Pseudomonadati</taxon>
        <taxon>Balneolota</taxon>
        <taxon>Balneolia</taxon>
        <taxon>Balneolales</taxon>
        <taxon>Balneolaceae</taxon>
        <taxon>Gracilimonas</taxon>
    </lineage>
</organism>
<dbReference type="PROSITE" id="PS50106">
    <property type="entry name" value="PDZ"/>
    <property type="match status" value="1"/>
</dbReference>
<feature type="region of interest" description="Disordered" evidence="5">
    <location>
        <begin position="395"/>
        <end position="414"/>
    </location>
</feature>
<sequence>MMKRKDLVLTAILLVMIGITGGTIIALYTMNEELAPLAEVRTTEINRSSEPFISEEDLESADARFLFKKIAEEVTPTVVYIEAIIPVDEGMPEDERHEFEEEDPEEGLWDRLVPRRARTVGSGILITSDGYILTNHHVIENAVDKGLRVVLSDKREYYAKVVGYDTSTDLAVIKIPGTELPNITVGDSENVEVGEWVLAIGNPFRLRSTVTAGIVSALSRDVQIIDDRMRIESFIQTDAAINRGNSGGALVNTSGQLVGVNTAIASQTGSYQGYGFAVPSNLALKVARDIIEFGEVRRPLLGVSIAGVDYTRAVEKGMDTVRGVEIITAARDGAAAEAGIESGDVVLEVNAVAVNEANQLQQQIAVLSPGQRVNLTIWRDGKELDIEVPLKEMEREPVPEISSNEESIIPPEIPEGDNTGILYREFENGFRVKAMATPEDPAKFDLYVDHVYKYSEAWNRGLREGQQILEAGKEKVEDLTSLEELMRRNLNDNGSIILEVVNDEQAKGYIELKN</sequence>
<dbReference type="Gene3D" id="2.30.42.10">
    <property type="match status" value="2"/>
</dbReference>
<evidence type="ECO:0000256" key="1">
    <source>
        <dbReference type="ARBA" id="ARBA00010541"/>
    </source>
</evidence>
<keyword evidence="6" id="KW-0812">Transmembrane</keyword>
<dbReference type="AlphaFoldDB" id="A0A521AAE4"/>
<evidence type="ECO:0000256" key="6">
    <source>
        <dbReference type="SAM" id="Phobius"/>
    </source>
</evidence>
<dbReference type="PANTHER" id="PTHR43343">
    <property type="entry name" value="PEPTIDASE S12"/>
    <property type="match status" value="1"/>
</dbReference>
<dbReference type="RefSeq" id="WP_246075076.1">
    <property type="nucleotide sequence ID" value="NZ_FXTP01000001.1"/>
</dbReference>
<dbReference type="InterPro" id="IPR001940">
    <property type="entry name" value="Peptidase_S1C"/>
</dbReference>
<dbReference type="PRINTS" id="PR00834">
    <property type="entry name" value="PROTEASES2C"/>
</dbReference>
<name>A0A521AAE4_9BACT</name>
<gene>
    <name evidence="8" type="ORF">SAMN06265219_1013</name>
</gene>
<dbReference type="SUPFAM" id="SSF50494">
    <property type="entry name" value="Trypsin-like serine proteases"/>
    <property type="match status" value="1"/>
</dbReference>
<feature type="domain" description="PDZ" evidence="7">
    <location>
        <begin position="290"/>
        <end position="381"/>
    </location>
</feature>
<protein>
    <submittedName>
        <fullName evidence="8">Do/DeqQ family serine protease</fullName>
    </submittedName>
</protein>
<keyword evidence="2 8" id="KW-0645">Protease</keyword>
<keyword evidence="6" id="KW-1133">Transmembrane helix</keyword>
<evidence type="ECO:0000256" key="3">
    <source>
        <dbReference type="ARBA" id="ARBA00022801"/>
    </source>
</evidence>
<feature type="compositionally biased region" description="Low complexity" evidence="5">
    <location>
        <begin position="399"/>
        <end position="410"/>
    </location>
</feature>
<evidence type="ECO:0000256" key="4">
    <source>
        <dbReference type="ARBA" id="ARBA00022825"/>
    </source>
</evidence>
<evidence type="ECO:0000259" key="7">
    <source>
        <dbReference type="PROSITE" id="PS50106"/>
    </source>
</evidence>
<dbReference type="Proteomes" id="UP000317557">
    <property type="component" value="Unassembled WGS sequence"/>
</dbReference>
<evidence type="ECO:0000256" key="5">
    <source>
        <dbReference type="SAM" id="MobiDB-lite"/>
    </source>
</evidence>